<dbReference type="EMBL" id="GBRH01179703">
    <property type="protein sequence ID" value="JAE18193.1"/>
    <property type="molecule type" value="Transcribed_RNA"/>
</dbReference>
<organism evidence="1">
    <name type="scientific">Arundo donax</name>
    <name type="common">Giant reed</name>
    <name type="synonym">Donax arundinaceus</name>
    <dbReference type="NCBI Taxonomy" id="35708"/>
    <lineage>
        <taxon>Eukaryota</taxon>
        <taxon>Viridiplantae</taxon>
        <taxon>Streptophyta</taxon>
        <taxon>Embryophyta</taxon>
        <taxon>Tracheophyta</taxon>
        <taxon>Spermatophyta</taxon>
        <taxon>Magnoliopsida</taxon>
        <taxon>Liliopsida</taxon>
        <taxon>Poales</taxon>
        <taxon>Poaceae</taxon>
        <taxon>PACMAD clade</taxon>
        <taxon>Arundinoideae</taxon>
        <taxon>Arundineae</taxon>
        <taxon>Arundo</taxon>
    </lineage>
</organism>
<proteinExistence type="predicted"/>
<sequence length="42" mass="4832">MSIVMWPTKHWIILERTAVYVVIPNKNIDASTSDLIVVHKIV</sequence>
<reference evidence="1" key="1">
    <citation type="submission" date="2014-09" db="EMBL/GenBank/DDBJ databases">
        <authorList>
            <person name="Magalhaes I.L.F."/>
            <person name="Oliveira U."/>
            <person name="Santos F.R."/>
            <person name="Vidigal T.H.D.A."/>
            <person name="Brescovit A.D."/>
            <person name="Santos A.J."/>
        </authorList>
    </citation>
    <scope>NUCLEOTIDE SEQUENCE</scope>
    <source>
        <tissue evidence="1">Shoot tissue taken approximately 20 cm above the soil surface</tissue>
    </source>
</reference>
<reference evidence="1" key="2">
    <citation type="journal article" date="2015" name="Data Brief">
        <title>Shoot transcriptome of the giant reed, Arundo donax.</title>
        <authorList>
            <person name="Barrero R.A."/>
            <person name="Guerrero F.D."/>
            <person name="Moolhuijzen P."/>
            <person name="Goolsby J.A."/>
            <person name="Tidwell J."/>
            <person name="Bellgard S.E."/>
            <person name="Bellgard M.I."/>
        </authorList>
    </citation>
    <scope>NUCLEOTIDE SEQUENCE</scope>
    <source>
        <tissue evidence="1">Shoot tissue taken approximately 20 cm above the soil surface</tissue>
    </source>
</reference>
<dbReference type="AlphaFoldDB" id="A0A0A9GC01"/>
<evidence type="ECO:0000313" key="1">
    <source>
        <dbReference type="EMBL" id="JAE18193.1"/>
    </source>
</evidence>
<name>A0A0A9GC01_ARUDO</name>
<accession>A0A0A9GC01</accession>
<protein>
    <submittedName>
        <fullName evidence="1">Uncharacterized protein</fullName>
    </submittedName>
</protein>